<evidence type="ECO:0000256" key="2">
    <source>
        <dbReference type="SAM" id="SignalP"/>
    </source>
</evidence>
<dbReference type="AlphaFoldDB" id="L7L7T1"/>
<evidence type="ECO:0000313" key="3">
    <source>
        <dbReference type="EMBL" id="GAC56078.1"/>
    </source>
</evidence>
<reference evidence="3 4" key="1">
    <citation type="submission" date="2012-12" db="EMBL/GenBank/DDBJ databases">
        <title>Whole genome shotgun sequence of Gordonia hirsuta NBRC 16056.</title>
        <authorList>
            <person name="Isaki-Nakamura S."/>
            <person name="Hosoyama A."/>
            <person name="Tsuchikane K."/>
            <person name="Katsumata H."/>
            <person name="Baba S."/>
            <person name="Yamazaki S."/>
            <person name="Fujita N."/>
        </authorList>
    </citation>
    <scope>NUCLEOTIDE SEQUENCE [LARGE SCALE GENOMIC DNA]</scope>
    <source>
        <strain evidence="3 4">NBRC 16056</strain>
    </source>
</reference>
<proteinExistence type="predicted"/>
<feature type="chain" id="PRO_5003979846" evidence="2">
    <location>
        <begin position="28"/>
        <end position="208"/>
    </location>
</feature>
<dbReference type="EMBL" id="BANT01000002">
    <property type="protein sequence ID" value="GAC56078.1"/>
    <property type="molecule type" value="Genomic_DNA"/>
</dbReference>
<keyword evidence="2" id="KW-0732">Signal</keyword>
<dbReference type="RefSeq" id="WP_005935532.1">
    <property type="nucleotide sequence ID" value="NZ_ATVK01000040.1"/>
</dbReference>
<dbReference type="Proteomes" id="UP000053405">
    <property type="component" value="Unassembled WGS sequence"/>
</dbReference>
<protein>
    <submittedName>
        <fullName evidence="3">Uncharacterized protein</fullName>
    </submittedName>
</protein>
<comment type="caution">
    <text evidence="3">The sequence shown here is derived from an EMBL/GenBank/DDBJ whole genome shotgun (WGS) entry which is preliminary data.</text>
</comment>
<keyword evidence="4" id="KW-1185">Reference proteome</keyword>
<evidence type="ECO:0000256" key="1">
    <source>
        <dbReference type="SAM" id="MobiDB-lite"/>
    </source>
</evidence>
<gene>
    <name evidence="3" type="ORF">GOHSU_02_02260</name>
</gene>
<organism evidence="3 4">
    <name type="scientific">Gordonia hirsuta DSM 44140 = NBRC 16056</name>
    <dbReference type="NCBI Taxonomy" id="1121927"/>
    <lineage>
        <taxon>Bacteria</taxon>
        <taxon>Bacillati</taxon>
        <taxon>Actinomycetota</taxon>
        <taxon>Actinomycetes</taxon>
        <taxon>Mycobacteriales</taxon>
        <taxon>Gordoniaceae</taxon>
        <taxon>Gordonia</taxon>
    </lineage>
</organism>
<evidence type="ECO:0000313" key="4">
    <source>
        <dbReference type="Proteomes" id="UP000053405"/>
    </source>
</evidence>
<feature type="compositionally biased region" description="Polar residues" evidence="1">
    <location>
        <begin position="162"/>
        <end position="180"/>
    </location>
</feature>
<feature type="region of interest" description="Disordered" evidence="1">
    <location>
        <begin position="152"/>
        <end position="180"/>
    </location>
</feature>
<feature type="signal peptide" evidence="2">
    <location>
        <begin position="1"/>
        <end position="27"/>
    </location>
</feature>
<name>L7L7T1_9ACTN</name>
<sequence>MRTSIRIGLGAAAAFAAAGLTAGIAGAEVTDANHTATGVVKDNGRQVDVIITTDKQKADQTCDISLYPVGSSAAADAFAENLNTGKATESTDDQAAATAGLDSAILVQEKAVAVTAGTPKTVTLTVPAEKVATSYTVSAVCDTAETATARSAESSQRAVTTVVGQSATTPGTSTGNGSLPDSLSGVLGELPEALTGLLGDVLGGLPTA</sequence>
<accession>L7L7T1</accession>